<dbReference type="InterPro" id="IPR011701">
    <property type="entry name" value="MFS"/>
</dbReference>
<comment type="subcellular location">
    <subcellularLocation>
        <location evidence="1">Cell membrane</location>
        <topology evidence="1">Multi-pass membrane protein</topology>
    </subcellularLocation>
</comment>
<evidence type="ECO:0000256" key="6">
    <source>
        <dbReference type="ARBA" id="ARBA00023136"/>
    </source>
</evidence>
<dbReference type="SUPFAM" id="SSF103473">
    <property type="entry name" value="MFS general substrate transporter"/>
    <property type="match status" value="1"/>
</dbReference>
<feature type="transmembrane region" description="Helical" evidence="7">
    <location>
        <begin position="205"/>
        <end position="222"/>
    </location>
</feature>
<dbReference type="CDD" id="cd17329">
    <property type="entry name" value="MFS_MdtH_MDR_like"/>
    <property type="match status" value="1"/>
</dbReference>
<keyword evidence="10" id="KW-1185">Reference proteome</keyword>
<feature type="transmembrane region" description="Helical" evidence="7">
    <location>
        <begin position="71"/>
        <end position="89"/>
    </location>
</feature>
<feature type="transmembrane region" description="Helical" evidence="7">
    <location>
        <begin position="157"/>
        <end position="175"/>
    </location>
</feature>
<evidence type="ECO:0000259" key="8">
    <source>
        <dbReference type="PROSITE" id="PS50850"/>
    </source>
</evidence>
<feature type="domain" description="Major facilitator superfamily (MFS) profile" evidence="8">
    <location>
        <begin position="4"/>
        <end position="386"/>
    </location>
</feature>
<keyword evidence="5 7" id="KW-1133">Transmembrane helix</keyword>
<evidence type="ECO:0000256" key="3">
    <source>
        <dbReference type="ARBA" id="ARBA00022475"/>
    </source>
</evidence>
<feature type="transmembrane region" description="Helical" evidence="7">
    <location>
        <begin position="297"/>
        <end position="319"/>
    </location>
</feature>
<feature type="transmembrane region" description="Helical" evidence="7">
    <location>
        <begin position="37"/>
        <end position="59"/>
    </location>
</feature>
<dbReference type="RefSeq" id="WP_093132877.1">
    <property type="nucleotide sequence ID" value="NZ_FOHJ01000003.1"/>
</dbReference>
<evidence type="ECO:0000256" key="5">
    <source>
        <dbReference type="ARBA" id="ARBA00022989"/>
    </source>
</evidence>
<feature type="transmembrane region" description="Helical" evidence="7">
    <location>
        <begin position="5"/>
        <end position="25"/>
    </location>
</feature>
<dbReference type="InterPro" id="IPR050171">
    <property type="entry name" value="MFS_Transporters"/>
</dbReference>
<keyword evidence="2" id="KW-0813">Transport</keyword>
<dbReference type="OrthoDB" id="3268460at2"/>
<dbReference type="InterPro" id="IPR020846">
    <property type="entry name" value="MFS_dom"/>
</dbReference>
<feature type="transmembrane region" description="Helical" evidence="7">
    <location>
        <begin position="273"/>
        <end position="291"/>
    </location>
</feature>
<evidence type="ECO:0000313" key="10">
    <source>
        <dbReference type="Proteomes" id="UP000199095"/>
    </source>
</evidence>
<dbReference type="EMBL" id="FOHJ01000003">
    <property type="protein sequence ID" value="SET19715.1"/>
    <property type="molecule type" value="Genomic_DNA"/>
</dbReference>
<dbReference type="Proteomes" id="UP000199095">
    <property type="component" value="Unassembled WGS sequence"/>
</dbReference>
<dbReference type="PANTHER" id="PTHR23517:SF10">
    <property type="entry name" value="MAJOR FACILITATOR SUPERFAMILY (MFS) PROFILE DOMAIN-CONTAINING PROTEIN"/>
    <property type="match status" value="1"/>
</dbReference>
<dbReference type="InterPro" id="IPR036259">
    <property type="entry name" value="MFS_trans_sf"/>
</dbReference>
<accession>A0A1I0CJW7</accession>
<reference evidence="10" key="1">
    <citation type="submission" date="2016-10" db="EMBL/GenBank/DDBJ databases">
        <authorList>
            <person name="Varghese N."/>
            <person name="Submissions S."/>
        </authorList>
    </citation>
    <scope>NUCLEOTIDE SEQUENCE [LARGE SCALE GENOMIC DNA]</scope>
    <source>
        <strain evidence="10">CGMCC 1.3566</strain>
    </source>
</reference>
<keyword evidence="6 7" id="KW-0472">Membrane</keyword>
<evidence type="ECO:0000256" key="2">
    <source>
        <dbReference type="ARBA" id="ARBA00022448"/>
    </source>
</evidence>
<dbReference type="Pfam" id="PF07690">
    <property type="entry name" value="MFS_1"/>
    <property type="match status" value="1"/>
</dbReference>
<dbReference type="AlphaFoldDB" id="A0A1I0CJW7"/>
<dbReference type="PANTHER" id="PTHR23517">
    <property type="entry name" value="RESISTANCE PROTEIN MDTM, PUTATIVE-RELATED-RELATED"/>
    <property type="match status" value="1"/>
</dbReference>
<feature type="transmembrane region" description="Helical" evidence="7">
    <location>
        <begin position="242"/>
        <end position="261"/>
    </location>
</feature>
<dbReference type="Gene3D" id="1.20.1250.20">
    <property type="entry name" value="MFS general substrate transporter like domains"/>
    <property type="match status" value="2"/>
</dbReference>
<feature type="transmembrane region" description="Helical" evidence="7">
    <location>
        <begin position="360"/>
        <end position="381"/>
    </location>
</feature>
<evidence type="ECO:0000313" key="9">
    <source>
        <dbReference type="EMBL" id="SET19715.1"/>
    </source>
</evidence>
<dbReference type="PROSITE" id="PS50850">
    <property type="entry name" value="MFS"/>
    <property type="match status" value="1"/>
</dbReference>
<dbReference type="GO" id="GO:0022857">
    <property type="term" value="F:transmembrane transporter activity"/>
    <property type="evidence" value="ECO:0007669"/>
    <property type="project" value="InterPro"/>
</dbReference>
<evidence type="ECO:0000256" key="4">
    <source>
        <dbReference type="ARBA" id="ARBA00022692"/>
    </source>
</evidence>
<feature type="transmembrane region" description="Helical" evidence="7">
    <location>
        <begin position="95"/>
        <end position="116"/>
    </location>
</feature>
<dbReference type="STRING" id="237682.SAMN05421676_103195"/>
<keyword evidence="4 7" id="KW-0812">Transmembrane</keyword>
<feature type="transmembrane region" description="Helical" evidence="7">
    <location>
        <begin position="128"/>
        <end position="151"/>
    </location>
</feature>
<evidence type="ECO:0000256" key="1">
    <source>
        <dbReference type="ARBA" id="ARBA00004651"/>
    </source>
</evidence>
<proteinExistence type="predicted"/>
<name>A0A1I0CJW7_9BACI</name>
<dbReference type="GO" id="GO:0005886">
    <property type="term" value="C:plasma membrane"/>
    <property type="evidence" value="ECO:0007669"/>
    <property type="project" value="UniProtKB-SubCell"/>
</dbReference>
<protein>
    <submittedName>
        <fullName evidence="9">Major Facilitator Superfamily protein</fullName>
    </submittedName>
</protein>
<organism evidence="9 10">
    <name type="scientific">Salinibacillus kushneri</name>
    <dbReference type="NCBI Taxonomy" id="237682"/>
    <lineage>
        <taxon>Bacteria</taxon>
        <taxon>Bacillati</taxon>
        <taxon>Bacillota</taxon>
        <taxon>Bacilli</taxon>
        <taxon>Bacillales</taxon>
        <taxon>Bacillaceae</taxon>
        <taxon>Salinibacillus</taxon>
    </lineage>
</organism>
<gene>
    <name evidence="9" type="ORF">SAMN05421676_103195</name>
</gene>
<keyword evidence="3" id="KW-1003">Cell membrane</keyword>
<sequence length="392" mass="42885">MPKHIWILIMGMAINVTGASFIWPLNTIYMHNELGKSLAFAGIILMFNQGFAILGNLVGGTLFDKLGGYKTIMLGISISMTSAAILAFYNSILPYIILLMTIGLGSGMVKPAMFALASSVWPEGGRRAFNAIYVAQNLGVASGASLGGFFASISFSLIFVANAVTFLIFFLIVLFKFRPIEEKLDTFAYTGGIDQAENIKDQSSFRALIILGIGFLICWIAYSQWQSTISSYTQELGISVSHYSVLWTINGVLIVAGQPLVKWITNLIPSPKVHIYMGNVIFLLSFTYMLFAESFAAFATAMVILTLGEILVWPAVPTLADQIAPNGKSGFYQGLINSIATAGRMVGPVLGGLVVDQFHIHYLFLGLMFMLIIPFFTTYIYDRKLLKQTITA</sequence>
<evidence type="ECO:0000256" key="7">
    <source>
        <dbReference type="SAM" id="Phobius"/>
    </source>
</evidence>